<dbReference type="Pfam" id="PF00975">
    <property type="entry name" value="Thioesterase"/>
    <property type="match status" value="1"/>
</dbReference>
<organism evidence="5 6">
    <name type="scientific">Gemmobacter lutimaris</name>
    <dbReference type="NCBI Taxonomy" id="2306023"/>
    <lineage>
        <taxon>Bacteria</taxon>
        <taxon>Pseudomonadati</taxon>
        <taxon>Pseudomonadota</taxon>
        <taxon>Alphaproteobacteria</taxon>
        <taxon>Rhodobacterales</taxon>
        <taxon>Paracoccaceae</taxon>
        <taxon>Gemmobacter</taxon>
    </lineage>
</organism>
<dbReference type="SMART" id="SM00823">
    <property type="entry name" value="PKS_PP"/>
    <property type="match status" value="1"/>
</dbReference>
<gene>
    <name evidence="5" type="ORF">D2N39_19540</name>
</gene>
<comment type="cofactor">
    <cofactor evidence="1">
        <name>pantetheine 4'-phosphate</name>
        <dbReference type="ChEBI" id="CHEBI:47942"/>
    </cofactor>
</comment>
<sequence length="1349" mass="146539">MTIADILREAQGAGVRLWLKDGALAVTARGGVPPALLERIRAQKGQITDWLARLAEDAATQEDAILPGPPVAAEPLAFSQSRLWVIEQMEAAAGLYAVPMVLAVTGALDHAALARAVSALVERHHALRTVFRESDAGTLQHLLPPAPVDLHFTDLSQAADAAAQVAALGQAEARHRFDLAAEPKLRARLVRLAAEEHVLFLTLHHIATDGWSNAILLEELAQLYAGHVLPAPAVQFADYARWQRRLLARRGAALADWWAETLAGVPDVHDLPTDKPRPPVLGSAGARLVARLDPDLAQRLRAFARAEGVSLFTLLHAAHVALLHRWSGADDLVIGTPVAGRERAELKSLVGFLVNTVPLRARPAPDLPFRAFLKDCARRVAEAFSHQDLPFELIVERLNPPRSLSCAPLVQLAFSLSQPEPEVPALPQGLHFRPLDPDLTPAKYEVSLAVLDGADTIHLDWTYATDLFTAEGISRLNRGFLSLLEGVASAPETLLGDLPVVSPAEAERLLDLGRGEVIALDNPPTPFRQFEHWAAATPEALALIDGDCRLTYAEVNAAANRLARHLHRLGLGPDDPVGVATGRCAEMVIALLAANKAGAAPAQLPVDAPPERLRRMVEDCGAKLVLTTRARAEGLGLPDMLAIDEDAAWRANSPENPDLSQGEIAYIVFTSGTTGQPKGALNTHLGLHNLCLFQTRLSKITRQSLHTVSANPAFDAIIWEIWPTLTVGGTLGFQPDAVLRDRDLLQAATDRLQPTHFWLPTGLMEAMCAAGLDLPASVEWVSTGGDRLQGYCLPRDRGLPLLNIYGPSEASVFTVHHVLGPDEIGPPPIGRPNSNTNCYILDARGHLVPEGIVGELCLSGPYVGPGYVNRPELTAERYVPNPFATPGHEILYRTGDLARWRPDGLIDCLGRNDFQVKIRGYRIEPQEVAAELLRQPGIRAAFVDLAVRSDKRLVAFCVAAPGQDRHSLQERAQAALAQVLPSYMLPDRFVWLDDLPLTERGKVDRRALAAVDGGGPRQVNTASPRDVTEHRLYDIWSGVLLHPDIGLRDNFFDIGGNSLSAIKTVHQINAAFGTTLATTEIIAHPTIEALAALIRGGKGRSHSVNPVCFRPGDGQANVICIHPAGGTAYGYLSLARVLPADLGVWGVQSVGVDPDESFLPDIGAMADHYIGLVEHLLDRPCVLTGASFGGFVAYEMVRRLEQRGITHVTAVLLDAMGTDDPSVREDTRTSDAAEFRQKLITYNGMYPGIEDAQVTQYHALYNHNTLCSRQWEFKPTRGRVVLVQAIDGRNRMQLRLLRFFWQLRAQGPFLFKVTGGDHSTLLEGADVERIGRIIVQVLDGRLLPPEGMK</sequence>
<dbReference type="Gene3D" id="3.30.300.30">
    <property type="match status" value="1"/>
</dbReference>
<dbReference type="Pfam" id="PF00668">
    <property type="entry name" value="Condensation"/>
    <property type="match status" value="1"/>
</dbReference>
<dbReference type="Gene3D" id="3.30.559.30">
    <property type="entry name" value="Nonribosomal peptide synthetase, condensation domain"/>
    <property type="match status" value="1"/>
</dbReference>
<dbReference type="Pfam" id="PF13193">
    <property type="entry name" value="AMP-binding_C"/>
    <property type="match status" value="1"/>
</dbReference>
<dbReference type="SUPFAM" id="SSF52777">
    <property type="entry name" value="CoA-dependent acyltransferases"/>
    <property type="match status" value="2"/>
</dbReference>
<dbReference type="InterPro" id="IPR009081">
    <property type="entry name" value="PP-bd_ACP"/>
</dbReference>
<name>A0A398BK74_9RHOB</name>
<dbReference type="InterPro" id="IPR029058">
    <property type="entry name" value="AB_hydrolase_fold"/>
</dbReference>
<dbReference type="InterPro" id="IPR044894">
    <property type="entry name" value="TubC_N_sf"/>
</dbReference>
<dbReference type="Gene3D" id="3.40.50.980">
    <property type="match status" value="2"/>
</dbReference>
<dbReference type="EMBL" id="QXXQ01000017">
    <property type="protein sequence ID" value="RID90084.1"/>
    <property type="molecule type" value="Genomic_DNA"/>
</dbReference>
<dbReference type="Proteomes" id="UP000266649">
    <property type="component" value="Unassembled WGS sequence"/>
</dbReference>
<dbReference type="NCBIfam" id="TIGR01733">
    <property type="entry name" value="AA-adenyl-dom"/>
    <property type="match status" value="1"/>
</dbReference>
<dbReference type="PROSITE" id="PS00455">
    <property type="entry name" value="AMP_BINDING"/>
    <property type="match status" value="1"/>
</dbReference>
<dbReference type="PROSITE" id="PS50075">
    <property type="entry name" value="CARRIER"/>
    <property type="match status" value="1"/>
</dbReference>
<dbReference type="CDD" id="cd19531">
    <property type="entry name" value="LCL_NRPS-like"/>
    <property type="match status" value="1"/>
</dbReference>
<dbReference type="SUPFAM" id="SSF47336">
    <property type="entry name" value="ACP-like"/>
    <property type="match status" value="1"/>
</dbReference>
<keyword evidence="2" id="KW-0596">Phosphopantetheine</keyword>
<keyword evidence="6" id="KW-1185">Reference proteome</keyword>
<dbReference type="InterPro" id="IPR006162">
    <property type="entry name" value="Ppantetheine_attach_site"/>
</dbReference>
<protein>
    <submittedName>
        <fullName evidence="5">Amino acid adenylation domain-containing protein</fullName>
    </submittedName>
</protein>
<evidence type="ECO:0000313" key="6">
    <source>
        <dbReference type="Proteomes" id="UP000266649"/>
    </source>
</evidence>
<evidence type="ECO:0000259" key="4">
    <source>
        <dbReference type="PROSITE" id="PS50075"/>
    </source>
</evidence>
<dbReference type="GO" id="GO:0003824">
    <property type="term" value="F:catalytic activity"/>
    <property type="evidence" value="ECO:0007669"/>
    <property type="project" value="InterPro"/>
</dbReference>
<dbReference type="PROSITE" id="PS00012">
    <property type="entry name" value="PHOSPHOPANTETHEINE"/>
    <property type="match status" value="1"/>
</dbReference>
<dbReference type="SUPFAM" id="SSF56801">
    <property type="entry name" value="Acetyl-CoA synthetase-like"/>
    <property type="match status" value="1"/>
</dbReference>
<dbReference type="InterPro" id="IPR001031">
    <property type="entry name" value="Thioesterase"/>
</dbReference>
<comment type="caution">
    <text evidence="5">The sequence shown here is derived from an EMBL/GenBank/DDBJ whole genome shotgun (WGS) entry which is preliminary data.</text>
</comment>
<dbReference type="PANTHER" id="PTHR45527">
    <property type="entry name" value="NONRIBOSOMAL PEPTIDE SYNTHETASE"/>
    <property type="match status" value="1"/>
</dbReference>
<keyword evidence="3" id="KW-0597">Phosphoprotein</keyword>
<feature type="domain" description="Carrier" evidence="4">
    <location>
        <begin position="1023"/>
        <end position="1098"/>
    </location>
</feature>
<dbReference type="OrthoDB" id="9803968at2"/>
<dbReference type="GO" id="GO:0005737">
    <property type="term" value="C:cytoplasm"/>
    <property type="evidence" value="ECO:0007669"/>
    <property type="project" value="TreeGrafter"/>
</dbReference>
<evidence type="ECO:0000256" key="3">
    <source>
        <dbReference type="ARBA" id="ARBA00022553"/>
    </source>
</evidence>
<dbReference type="Gene3D" id="1.10.10.1830">
    <property type="entry name" value="Non-ribosomal peptide synthase, adenylation domain"/>
    <property type="match status" value="1"/>
</dbReference>
<accession>A0A398BK74</accession>
<dbReference type="InterPro" id="IPR045851">
    <property type="entry name" value="AMP-bd_C_sf"/>
</dbReference>
<dbReference type="Gene3D" id="2.30.38.10">
    <property type="entry name" value="Luciferase, Domain 3"/>
    <property type="match status" value="1"/>
</dbReference>
<dbReference type="InterPro" id="IPR025110">
    <property type="entry name" value="AMP-bd_C"/>
</dbReference>
<dbReference type="InterPro" id="IPR036736">
    <property type="entry name" value="ACP-like_sf"/>
</dbReference>
<evidence type="ECO:0000256" key="2">
    <source>
        <dbReference type="ARBA" id="ARBA00022450"/>
    </source>
</evidence>
<dbReference type="SUPFAM" id="SSF53474">
    <property type="entry name" value="alpha/beta-Hydrolases"/>
    <property type="match status" value="1"/>
</dbReference>
<dbReference type="GO" id="GO:0031177">
    <property type="term" value="F:phosphopantetheine binding"/>
    <property type="evidence" value="ECO:0007669"/>
    <property type="project" value="InterPro"/>
</dbReference>
<dbReference type="CDD" id="cd05930">
    <property type="entry name" value="A_NRPS"/>
    <property type="match status" value="1"/>
</dbReference>
<dbReference type="InterPro" id="IPR020845">
    <property type="entry name" value="AMP-binding_CS"/>
</dbReference>
<dbReference type="PANTHER" id="PTHR45527:SF1">
    <property type="entry name" value="FATTY ACID SYNTHASE"/>
    <property type="match status" value="1"/>
</dbReference>
<dbReference type="InterPro" id="IPR020802">
    <property type="entry name" value="TesA-like"/>
</dbReference>
<dbReference type="Gene3D" id="3.40.50.1820">
    <property type="entry name" value="alpha/beta hydrolase"/>
    <property type="match status" value="1"/>
</dbReference>
<dbReference type="SMART" id="SM00824">
    <property type="entry name" value="PKS_TE"/>
    <property type="match status" value="1"/>
</dbReference>
<proteinExistence type="predicted"/>
<reference evidence="5 6" key="1">
    <citation type="submission" date="2018-09" db="EMBL/GenBank/DDBJ databases">
        <title>Gemmobacter lutimaris sp. nov., a marine bacterium isolated from tidal flat.</title>
        <authorList>
            <person name="Lee D.W."/>
            <person name="Yoo Y."/>
            <person name="Kim J.-J."/>
            <person name="Kim B.S."/>
        </authorList>
    </citation>
    <scope>NUCLEOTIDE SEQUENCE [LARGE SCALE GENOMIC DNA]</scope>
    <source>
        <strain evidence="5 6">YJ-T1-11</strain>
    </source>
</reference>
<dbReference type="Gene3D" id="3.30.559.10">
    <property type="entry name" value="Chloramphenicol acetyltransferase-like domain"/>
    <property type="match status" value="1"/>
</dbReference>
<dbReference type="InterPro" id="IPR001242">
    <property type="entry name" value="Condensation_dom"/>
</dbReference>
<dbReference type="GO" id="GO:0043041">
    <property type="term" value="P:amino acid activation for nonribosomal peptide biosynthetic process"/>
    <property type="evidence" value="ECO:0007669"/>
    <property type="project" value="TreeGrafter"/>
</dbReference>
<dbReference type="RefSeq" id="WP_119136465.1">
    <property type="nucleotide sequence ID" value="NZ_QXXQ01000017.1"/>
</dbReference>
<dbReference type="InterPro" id="IPR000873">
    <property type="entry name" value="AMP-dep_synth/lig_dom"/>
</dbReference>
<evidence type="ECO:0000256" key="1">
    <source>
        <dbReference type="ARBA" id="ARBA00001957"/>
    </source>
</evidence>
<dbReference type="Pfam" id="PF00550">
    <property type="entry name" value="PP-binding"/>
    <property type="match status" value="1"/>
</dbReference>
<dbReference type="GO" id="GO:0044550">
    <property type="term" value="P:secondary metabolite biosynthetic process"/>
    <property type="evidence" value="ECO:0007669"/>
    <property type="project" value="TreeGrafter"/>
</dbReference>
<dbReference type="InterPro" id="IPR010071">
    <property type="entry name" value="AA_adenyl_dom"/>
</dbReference>
<dbReference type="InterPro" id="IPR020806">
    <property type="entry name" value="PKS_PP-bd"/>
</dbReference>
<dbReference type="Gene3D" id="1.10.1200.10">
    <property type="entry name" value="ACP-like"/>
    <property type="match status" value="1"/>
</dbReference>
<evidence type="ECO:0000313" key="5">
    <source>
        <dbReference type="EMBL" id="RID90084.1"/>
    </source>
</evidence>
<dbReference type="InterPro" id="IPR023213">
    <property type="entry name" value="CAT-like_dom_sf"/>
</dbReference>
<dbReference type="Pfam" id="PF00501">
    <property type="entry name" value="AMP-binding"/>
    <property type="match status" value="1"/>
</dbReference>